<dbReference type="AlphaFoldDB" id="A0A1H6I7X6"/>
<dbReference type="Proteomes" id="UP000198561">
    <property type="component" value="Unassembled WGS sequence"/>
</dbReference>
<dbReference type="InterPro" id="IPR015943">
    <property type="entry name" value="WD40/YVTN_repeat-like_dom_sf"/>
</dbReference>
<gene>
    <name evidence="1" type="ORF">SAMN05421593_4149</name>
</gene>
<dbReference type="CDD" id="cd15482">
    <property type="entry name" value="Sialidase_non-viral"/>
    <property type="match status" value="1"/>
</dbReference>
<dbReference type="InterPro" id="IPR036278">
    <property type="entry name" value="Sialidase_sf"/>
</dbReference>
<dbReference type="SUPFAM" id="SSF50939">
    <property type="entry name" value="Sialidases"/>
    <property type="match status" value="1"/>
</dbReference>
<name>A0A1H6I7X6_CHRCI</name>
<evidence type="ECO:0000313" key="2">
    <source>
        <dbReference type="Proteomes" id="UP000198561"/>
    </source>
</evidence>
<dbReference type="RefSeq" id="WP_089695350.1">
    <property type="nucleotide sequence ID" value="NZ_FNWQ01000007.1"/>
</dbReference>
<dbReference type="STRING" id="680127.SAMN05421593_4149"/>
<evidence type="ECO:0000313" key="1">
    <source>
        <dbReference type="EMBL" id="SEH44348.1"/>
    </source>
</evidence>
<dbReference type="EMBL" id="FNWQ01000007">
    <property type="protein sequence ID" value="SEH44348.1"/>
    <property type="molecule type" value="Genomic_DNA"/>
</dbReference>
<reference evidence="1 2" key="1">
    <citation type="submission" date="2016-10" db="EMBL/GenBank/DDBJ databases">
        <authorList>
            <person name="de Groot N.N."/>
        </authorList>
    </citation>
    <scope>NUCLEOTIDE SEQUENCE [LARGE SCALE GENOMIC DNA]</scope>
    <source>
        <strain evidence="1 2">DSM 23031</strain>
    </source>
</reference>
<proteinExistence type="predicted"/>
<dbReference type="OrthoDB" id="9813892at2"/>
<protein>
    <recommendedName>
        <fullName evidence="3">Glycosyl hydrolase</fullName>
    </recommendedName>
</protein>
<organism evidence="1 2">
    <name type="scientific">Chryseobacterium culicis</name>
    <dbReference type="NCBI Taxonomy" id="680127"/>
    <lineage>
        <taxon>Bacteria</taxon>
        <taxon>Pseudomonadati</taxon>
        <taxon>Bacteroidota</taxon>
        <taxon>Flavobacteriia</taxon>
        <taxon>Flavobacteriales</taxon>
        <taxon>Weeksellaceae</taxon>
        <taxon>Chryseobacterium group</taxon>
        <taxon>Chryseobacterium</taxon>
    </lineage>
</organism>
<evidence type="ECO:0008006" key="3">
    <source>
        <dbReference type="Google" id="ProtNLM"/>
    </source>
</evidence>
<sequence>MKKFFSIVFLSLGLTAFSQQVESLEIILNDKISIRALELYDNKVWYSGTDSKFGFVDLKESTNQKQIKLSEDKLQFRTLAQDKTSFYAINIESPAYFFKIDKKELISQVIFKDTAKTAFYDALHFVKDGYGITFSDPDKNLLMKLALLFPHKKMYELWNPPISNHEKLKLKEGEAAFAASNTNIASYKDILWIATGGKASRIFKQKGLDWKIIETPFIQGESSQGIYSIDFYEDKFGIAVGGDYTRQEANINNIATTFDGGETWQIQASGQNAGYSTCVKIKPGSKGKEIIAVGDRHISYSSDFGKTWKKISDEKGFFVCQWIDSSRVVFAGNNKIAVMKLKF</sequence>
<accession>A0A1H6I7X6</accession>
<dbReference type="Gene3D" id="2.130.10.10">
    <property type="entry name" value="YVTN repeat-like/Quinoprotein amine dehydrogenase"/>
    <property type="match status" value="1"/>
</dbReference>